<keyword evidence="3" id="KW-1185">Reference proteome</keyword>
<evidence type="ECO:0000313" key="2">
    <source>
        <dbReference type="EMBL" id="MBE0367789.1"/>
    </source>
</evidence>
<proteinExistence type="predicted"/>
<protein>
    <recommendedName>
        <fullName evidence="4">Orphan protein</fullName>
    </recommendedName>
</protein>
<feature type="chain" id="PRO_5046974311" description="Orphan protein" evidence="1">
    <location>
        <begin position="18"/>
        <end position="329"/>
    </location>
</feature>
<dbReference type="EMBL" id="AQGV01000012">
    <property type="protein sequence ID" value="MBE0367789.1"/>
    <property type="molecule type" value="Genomic_DNA"/>
</dbReference>
<reference evidence="2 3" key="1">
    <citation type="submission" date="2015-03" db="EMBL/GenBank/DDBJ databases">
        <title>Genome sequence of Pseudoalteromonas aurantia.</title>
        <authorList>
            <person name="Xie B.-B."/>
            <person name="Rong J.-C."/>
            <person name="Qin Q.-L."/>
            <person name="Zhang Y.-Z."/>
        </authorList>
    </citation>
    <scope>NUCLEOTIDE SEQUENCE [LARGE SCALE GENOMIC DNA]</scope>
    <source>
        <strain evidence="2 3">208</strain>
    </source>
</reference>
<dbReference type="RefSeq" id="WP_192507166.1">
    <property type="nucleotide sequence ID" value="NZ_AQGV01000012.1"/>
</dbReference>
<dbReference type="Proteomes" id="UP000615755">
    <property type="component" value="Unassembled WGS sequence"/>
</dbReference>
<comment type="caution">
    <text evidence="2">The sequence shown here is derived from an EMBL/GenBank/DDBJ whole genome shotgun (WGS) entry which is preliminary data.</text>
</comment>
<feature type="signal peptide" evidence="1">
    <location>
        <begin position="1"/>
        <end position="17"/>
    </location>
</feature>
<evidence type="ECO:0000256" key="1">
    <source>
        <dbReference type="SAM" id="SignalP"/>
    </source>
</evidence>
<evidence type="ECO:0008006" key="4">
    <source>
        <dbReference type="Google" id="ProtNLM"/>
    </source>
</evidence>
<evidence type="ECO:0000313" key="3">
    <source>
        <dbReference type="Proteomes" id="UP000615755"/>
    </source>
</evidence>
<organism evidence="2 3">
    <name type="scientific">Pseudoalteromonas aurantia 208</name>
    <dbReference type="NCBI Taxonomy" id="1314867"/>
    <lineage>
        <taxon>Bacteria</taxon>
        <taxon>Pseudomonadati</taxon>
        <taxon>Pseudomonadota</taxon>
        <taxon>Gammaproteobacteria</taxon>
        <taxon>Alteromonadales</taxon>
        <taxon>Pseudoalteromonadaceae</taxon>
        <taxon>Pseudoalteromonas</taxon>
    </lineage>
</organism>
<keyword evidence="1" id="KW-0732">Signal</keyword>
<gene>
    <name evidence="2" type="ORF">PAUR_a1230</name>
</gene>
<name>A0ABR9EBP4_9GAMM</name>
<accession>A0ABR9EBP4</accession>
<sequence>MKFTAVWLLALSINVFALESNESNYKNNDLAINNSPQAITGDFDWYRANSASCRTIRSMIFHRHPGTEHLTPVAVPVIYTGGNCWAAGRTTSTDAPKVMYDEVSDIIRRQFATVEHNFKEVSTDIVNNIAAQSDMSIRSHSAYIEDSMTLKINGQVDAQGNVPVSIEGFDVIAKSKLRKTQLGLRIYLHVEIKYADVRITGKYNVHTQQMVLNPQLSNFRPDVKTEVDLPWIIDLINDLTPEIFNQLYTEFSRMVIDVFEFVGVDMSIEVKEVIKHNVKFISQSIVPIRELDNRRAGDSIRLEMEFKRGYLKVKDSNTSYMMFALPMLP</sequence>